<gene>
    <name evidence="4" type="ORF">A4U43_C03F5540</name>
</gene>
<dbReference type="InterPro" id="IPR046960">
    <property type="entry name" value="PPR_At4g14850-like_plant"/>
</dbReference>
<dbReference type="PANTHER" id="PTHR47926:SF436">
    <property type="entry name" value="PENTATRICOPEPTIDE REPEAT-CONTAINING PROTEIN ELI1, CHLOROPLASTIC-LIKE ISOFORM X2"/>
    <property type="match status" value="1"/>
</dbReference>
<evidence type="ECO:0000256" key="2">
    <source>
        <dbReference type="ARBA" id="ARBA00022737"/>
    </source>
</evidence>
<dbReference type="FunFam" id="1.25.40.10:FF:000333">
    <property type="entry name" value="Pentatricopeptide repeat-containing protein"/>
    <property type="match status" value="1"/>
</dbReference>
<evidence type="ECO:0008006" key="6">
    <source>
        <dbReference type="Google" id="ProtNLM"/>
    </source>
</evidence>
<keyword evidence="2" id="KW-0677">Repeat</keyword>
<dbReference type="OrthoDB" id="1882346at2759"/>
<evidence type="ECO:0000256" key="3">
    <source>
        <dbReference type="PROSITE-ProRule" id="PRU00708"/>
    </source>
</evidence>
<protein>
    <recommendedName>
        <fullName evidence="6">Pentatricopeptide repeat-containing protein</fullName>
    </recommendedName>
</protein>
<dbReference type="Gene3D" id="1.25.40.10">
    <property type="entry name" value="Tetratricopeptide repeat domain"/>
    <property type="match status" value="3"/>
</dbReference>
<proteinExistence type="inferred from homology"/>
<dbReference type="InterPro" id="IPR046848">
    <property type="entry name" value="E_motif"/>
</dbReference>
<dbReference type="PROSITE" id="PS51375">
    <property type="entry name" value="PPR"/>
    <property type="match status" value="4"/>
</dbReference>
<organism evidence="4 5">
    <name type="scientific">Asparagus officinalis</name>
    <name type="common">Garden asparagus</name>
    <dbReference type="NCBI Taxonomy" id="4686"/>
    <lineage>
        <taxon>Eukaryota</taxon>
        <taxon>Viridiplantae</taxon>
        <taxon>Streptophyta</taxon>
        <taxon>Embryophyta</taxon>
        <taxon>Tracheophyta</taxon>
        <taxon>Spermatophyta</taxon>
        <taxon>Magnoliopsida</taxon>
        <taxon>Liliopsida</taxon>
        <taxon>Asparagales</taxon>
        <taxon>Asparagaceae</taxon>
        <taxon>Asparagoideae</taxon>
        <taxon>Asparagus</taxon>
    </lineage>
</organism>
<dbReference type="NCBIfam" id="TIGR00756">
    <property type="entry name" value="PPR"/>
    <property type="match status" value="4"/>
</dbReference>
<dbReference type="GO" id="GO:0003723">
    <property type="term" value="F:RNA binding"/>
    <property type="evidence" value="ECO:0007669"/>
    <property type="project" value="InterPro"/>
</dbReference>
<accession>A0A5P1FCP2</accession>
<feature type="repeat" description="PPR" evidence="3">
    <location>
        <begin position="86"/>
        <end position="120"/>
    </location>
</feature>
<evidence type="ECO:0000313" key="4">
    <source>
        <dbReference type="EMBL" id="ONK74371.1"/>
    </source>
</evidence>
<dbReference type="InterPro" id="IPR011990">
    <property type="entry name" value="TPR-like_helical_dom_sf"/>
</dbReference>
<keyword evidence="5" id="KW-1185">Reference proteome</keyword>
<reference evidence="5" key="1">
    <citation type="journal article" date="2017" name="Nat. Commun.">
        <title>The asparagus genome sheds light on the origin and evolution of a young Y chromosome.</title>
        <authorList>
            <person name="Harkess A."/>
            <person name="Zhou J."/>
            <person name="Xu C."/>
            <person name="Bowers J.E."/>
            <person name="Van der Hulst R."/>
            <person name="Ayyampalayam S."/>
            <person name="Mercati F."/>
            <person name="Riccardi P."/>
            <person name="McKain M.R."/>
            <person name="Kakrana A."/>
            <person name="Tang H."/>
            <person name="Ray J."/>
            <person name="Groenendijk J."/>
            <person name="Arikit S."/>
            <person name="Mathioni S.M."/>
            <person name="Nakano M."/>
            <person name="Shan H."/>
            <person name="Telgmann-Rauber A."/>
            <person name="Kanno A."/>
            <person name="Yue Z."/>
            <person name="Chen H."/>
            <person name="Li W."/>
            <person name="Chen Y."/>
            <person name="Xu X."/>
            <person name="Zhang Y."/>
            <person name="Luo S."/>
            <person name="Chen H."/>
            <person name="Gao J."/>
            <person name="Mao Z."/>
            <person name="Pires J.C."/>
            <person name="Luo M."/>
            <person name="Kudrna D."/>
            <person name="Wing R.A."/>
            <person name="Meyers B.C."/>
            <person name="Yi K."/>
            <person name="Kong H."/>
            <person name="Lavrijsen P."/>
            <person name="Sunseri F."/>
            <person name="Falavigna A."/>
            <person name="Ye Y."/>
            <person name="Leebens-Mack J.H."/>
            <person name="Chen G."/>
        </authorList>
    </citation>
    <scope>NUCLEOTIDE SEQUENCE [LARGE SCALE GENOMIC DNA]</scope>
    <source>
        <strain evidence="5">cv. DH0086</strain>
    </source>
</reference>
<evidence type="ECO:0000313" key="5">
    <source>
        <dbReference type="Proteomes" id="UP000243459"/>
    </source>
</evidence>
<comment type="similarity">
    <text evidence="1">Belongs to the PPR family. PCMP-H subfamily.</text>
</comment>
<feature type="repeat" description="PPR" evidence="3">
    <location>
        <begin position="187"/>
        <end position="217"/>
    </location>
</feature>
<dbReference type="Proteomes" id="UP000243459">
    <property type="component" value="Chromosome 3"/>
</dbReference>
<name>A0A5P1FCP2_ASPOF</name>
<dbReference type="AlphaFoldDB" id="A0A5P1FCP2"/>
<dbReference type="FunFam" id="1.25.40.10:FF:000470">
    <property type="entry name" value="Pentatricopeptide repeat-containing protein At5g66520"/>
    <property type="match status" value="1"/>
</dbReference>
<dbReference type="PANTHER" id="PTHR47926">
    <property type="entry name" value="PENTATRICOPEPTIDE REPEAT-CONTAINING PROTEIN"/>
    <property type="match status" value="1"/>
</dbReference>
<evidence type="ECO:0000256" key="1">
    <source>
        <dbReference type="ARBA" id="ARBA00006643"/>
    </source>
</evidence>
<dbReference type="GO" id="GO:0009451">
    <property type="term" value="P:RNA modification"/>
    <property type="evidence" value="ECO:0007669"/>
    <property type="project" value="InterPro"/>
</dbReference>
<feature type="repeat" description="PPR" evidence="3">
    <location>
        <begin position="319"/>
        <end position="353"/>
    </location>
</feature>
<dbReference type="InterPro" id="IPR002885">
    <property type="entry name" value="PPR_rpt"/>
</dbReference>
<dbReference type="EMBL" id="CM007383">
    <property type="protein sequence ID" value="ONK74371.1"/>
    <property type="molecule type" value="Genomic_DNA"/>
</dbReference>
<dbReference type="Pfam" id="PF20431">
    <property type="entry name" value="E_motif"/>
    <property type="match status" value="1"/>
</dbReference>
<dbReference type="FunFam" id="1.25.40.10:FF:000090">
    <property type="entry name" value="Pentatricopeptide repeat-containing protein, chloroplastic"/>
    <property type="match status" value="1"/>
</dbReference>
<feature type="repeat" description="PPR" evidence="3">
    <location>
        <begin position="218"/>
        <end position="252"/>
    </location>
</feature>
<dbReference type="OMA" id="AYLVFTQ"/>
<sequence>MFMTLTCSLSSSPSISKFISSHPSLTLLESKCTSMRDLHQIHTQIIKTGLAKDPFAISRLHNFCTNSAFGNLNYAILLFSHTQNPTPFMWNSLIRSLSKSSAPHLAISLFIDMLHSPTQPQRLTYPSLFVAYAQLCSAREGAQAHGLVVKHGLDSDRYVLNSMISMYATCGYLPEAYRLFDDCNEFDLVPYNSMIMGLAKKGLIDESRCLFDEMPSKSLISWSAMISGYVRNGKDSEALDLFHRMQCEEVGPNVHIMVSLLGACASLGALEQGNWIHEYIDKNKLECNSIVITALIDMYCRCGDLAKAIQVFDNASVKSLSTWNTVILGLAIHGHGKDAIQMFSRLESSGISPDRVSFISILTACSHCGYVDKARYYFSLMSEIYNIEPGVEHYGCLVDVLARKGLIKEAEELISTMPMKADKIMWGSLLSGSRSIRDIEIATRAAMGIFESDPRDSGGYVMLANGYANNEEFFDAASMRMAMKGKGVRKEPGSSMIEVNGCVREFVAGGILHTQAVEIFEALNGLGLNIKSAFNLFGDGK</sequence>
<dbReference type="Pfam" id="PF01535">
    <property type="entry name" value="PPR"/>
    <property type="match status" value="6"/>
</dbReference>
<dbReference type="Gramene" id="ONK74371">
    <property type="protein sequence ID" value="ONK74371"/>
    <property type="gene ID" value="A4U43_C03F5540"/>
</dbReference>
<dbReference type="Pfam" id="PF13041">
    <property type="entry name" value="PPR_2"/>
    <property type="match status" value="1"/>
</dbReference>